<comment type="similarity">
    <text evidence="1">Belongs to the N(4)/N(6)-methyltransferase family.</text>
</comment>
<keyword evidence="5" id="KW-0949">S-adenosyl-L-methionine</keyword>
<dbReference type="EC" id="2.1.1.72" evidence="2"/>
<protein>
    <recommendedName>
        <fullName evidence="2">site-specific DNA-methyltransferase (adenine-specific)</fullName>
        <ecNumber evidence="2">2.1.1.72</ecNumber>
    </recommendedName>
</protein>
<dbReference type="PANTHER" id="PTHR42998:SF1">
    <property type="entry name" value="TYPE I RESTRICTION ENZYME HINDI METHYLASE SUBUNIT"/>
    <property type="match status" value="1"/>
</dbReference>
<dbReference type="PRINTS" id="PR00507">
    <property type="entry name" value="N12N6MTFRASE"/>
</dbReference>
<comment type="catalytic activity">
    <reaction evidence="7">
        <text>a 2'-deoxyadenosine in DNA + S-adenosyl-L-methionine = an N(6)-methyl-2'-deoxyadenosine in DNA + S-adenosyl-L-homocysteine + H(+)</text>
        <dbReference type="Rhea" id="RHEA:15197"/>
        <dbReference type="Rhea" id="RHEA-COMP:12418"/>
        <dbReference type="Rhea" id="RHEA-COMP:12419"/>
        <dbReference type="ChEBI" id="CHEBI:15378"/>
        <dbReference type="ChEBI" id="CHEBI:57856"/>
        <dbReference type="ChEBI" id="CHEBI:59789"/>
        <dbReference type="ChEBI" id="CHEBI:90615"/>
        <dbReference type="ChEBI" id="CHEBI:90616"/>
        <dbReference type="EC" id="2.1.1.72"/>
    </reaction>
</comment>
<feature type="domain" description="DNA methylase adenine-specific" evidence="8">
    <location>
        <begin position="160"/>
        <end position="485"/>
    </location>
</feature>
<dbReference type="SUPFAM" id="SSF53335">
    <property type="entry name" value="S-adenosyl-L-methionine-dependent methyltransferases"/>
    <property type="match status" value="1"/>
</dbReference>
<evidence type="ECO:0000259" key="9">
    <source>
        <dbReference type="Pfam" id="PF12161"/>
    </source>
</evidence>
<evidence type="ECO:0000256" key="5">
    <source>
        <dbReference type="ARBA" id="ARBA00022691"/>
    </source>
</evidence>
<dbReference type="InterPro" id="IPR002052">
    <property type="entry name" value="DNA_methylase_N6_adenine_CS"/>
</dbReference>
<dbReference type="Gene3D" id="3.40.50.150">
    <property type="entry name" value="Vaccinia Virus protein VP39"/>
    <property type="match status" value="1"/>
</dbReference>
<dbReference type="InterPro" id="IPR038333">
    <property type="entry name" value="T1MK-like_N_sf"/>
</dbReference>
<dbReference type="Pfam" id="PF12161">
    <property type="entry name" value="HsdM_N"/>
    <property type="match status" value="1"/>
</dbReference>
<evidence type="ECO:0000256" key="2">
    <source>
        <dbReference type="ARBA" id="ARBA00011900"/>
    </source>
</evidence>
<dbReference type="InterPro" id="IPR003356">
    <property type="entry name" value="DNA_methylase_A-5"/>
</dbReference>
<evidence type="ECO:0000256" key="7">
    <source>
        <dbReference type="ARBA" id="ARBA00047942"/>
    </source>
</evidence>
<dbReference type="Gene3D" id="1.20.1260.30">
    <property type="match status" value="1"/>
</dbReference>
<keyword evidence="11" id="KW-1185">Reference proteome</keyword>
<dbReference type="InterPro" id="IPR022749">
    <property type="entry name" value="D12N6_MeTrfase_N"/>
</dbReference>
<dbReference type="GO" id="GO:0008170">
    <property type="term" value="F:N-methyltransferase activity"/>
    <property type="evidence" value="ECO:0007669"/>
    <property type="project" value="InterPro"/>
</dbReference>
<dbReference type="RefSeq" id="WP_126694999.1">
    <property type="nucleotide sequence ID" value="NZ_RXOF01000013.1"/>
</dbReference>
<sequence>MTDSQLEKTLWTAADKLRANMDAAEYKHVVLGLIFLKYISDAFEARHQQLDQELSDPHNPFYVAEPEARYHTLEDRDEYTAENVYYVPPAARWKYLQSHAKLPTIGQELDEAMEAIERDNPRLKGVLPKIYGRPTLDKMRLGQLIDLIGTIGMGGSGHMSRDLLGRVYEYFLGQFADAEGKKGGQFYTPASIVRLLVELLEPYQGRIYDGACGSGGMFVQSDKFIEEHRGRKGDVSVYGQESNPTTHRLARMNLAIRGIEATIELGDTLLDDKFPDLKADFVLANPPFNISDWNGELLRDDRRWRYGVPPTGNANFAWLQHFVHKLSARGRAGIVLANGSMTSASGGEDAIRRQLVEANLVDCMVALPTQLFFNTQIPACIWLLARDRASNPHRDRSQEILFIDARQLGTMISRRNRELTEADLRRVADAYHNWRCQSATVAPGETPVLYHDQPGFCRAAPVAEVQAHGCVLTPGRYVGTEEVEEGEDLNEKLQELATTLAGQFEESSRLEQEIRQSLFSLGIQI</sequence>
<dbReference type="GO" id="GO:0009007">
    <property type="term" value="F:site-specific DNA-methyltransferase (adenine-specific) activity"/>
    <property type="evidence" value="ECO:0007669"/>
    <property type="project" value="UniProtKB-EC"/>
</dbReference>
<evidence type="ECO:0000259" key="8">
    <source>
        <dbReference type="Pfam" id="PF02384"/>
    </source>
</evidence>
<dbReference type="OrthoDB" id="9814572at2"/>
<evidence type="ECO:0000256" key="1">
    <source>
        <dbReference type="ARBA" id="ARBA00006594"/>
    </source>
</evidence>
<dbReference type="AlphaFoldDB" id="A0A3S0JES6"/>
<keyword evidence="6" id="KW-0680">Restriction system</keyword>
<keyword evidence="3 10" id="KW-0489">Methyltransferase</keyword>
<dbReference type="GO" id="GO:0032259">
    <property type="term" value="P:methylation"/>
    <property type="evidence" value="ECO:0007669"/>
    <property type="project" value="UniProtKB-KW"/>
</dbReference>
<evidence type="ECO:0000256" key="6">
    <source>
        <dbReference type="ARBA" id="ARBA00022747"/>
    </source>
</evidence>
<dbReference type="EMBL" id="RXOF01000013">
    <property type="protein sequence ID" value="RTQ47200.1"/>
    <property type="molecule type" value="Genomic_DNA"/>
</dbReference>
<dbReference type="GO" id="GO:0009307">
    <property type="term" value="P:DNA restriction-modification system"/>
    <property type="evidence" value="ECO:0007669"/>
    <property type="project" value="UniProtKB-KW"/>
</dbReference>
<accession>A0A3S0JES6</accession>
<evidence type="ECO:0000256" key="4">
    <source>
        <dbReference type="ARBA" id="ARBA00022679"/>
    </source>
</evidence>
<dbReference type="PANTHER" id="PTHR42998">
    <property type="entry name" value="TYPE I RESTRICTION ENZYME HINDVIIP M PROTEIN-RELATED"/>
    <property type="match status" value="1"/>
</dbReference>
<dbReference type="InterPro" id="IPR029063">
    <property type="entry name" value="SAM-dependent_MTases_sf"/>
</dbReference>
<keyword evidence="4 10" id="KW-0808">Transferase</keyword>
<dbReference type="Proteomes" id="UP000282184">
    <property type="component" value="Unassembled WGS sequence"/>
</dbReference>
<organism evidence="10 11">
    <name type="scientific">Hymenobacter gummosus</name>
    <dbReference type="NCBI Taxonomy" id="1776032"/>
    <lineage>
        <taxon>Bacteria</taxon>
        <taxon>Pseudomonadati</taxon>
        <taxon>Bacteroidota</taxon>
        <taxon>Cytophagia</taxon>
        <taxon>Cytophagales</taxon>
        <taxon>Hymenobacteraceae</taxon>
        <taxon>Hymenobacter</taxon>
    </lineage>
</organism>
<evidence type="ECO:0000313" key="11">
    <source>
        <dbReference type="Proteomes" id="UP000282184"/>
    </source>
</evidence>
<feature type="domain" description="N6 adenine-specific DNA methyltransferase N-terminal" evidence="9">
    <location>
        <begin position="6"/>
        <end position="147"/>
    </location>
</feature>
<name>A0A3S0JES6_9BACT</name>
<evidence type="ECO:0000256" key="3">
    <source>
        <dbReference type="ARBA" id="ARBA00022603"/>
    </source>
</evidence>
<proteinExistence type="inferred from homology"/>
<comment type="caution">
    <text evidence="10">The sequence shown here is derived from an EMBL/GenBank/DDBJ whole genome shotgun (WGS) entry which is preliminary data.</text>
</comment>
<gene>
    <name evidence="10" type="ORF">EJV47_20105</name>
</gene>
<evidence type="ECO:0000313" key="10">
    <source>
        <dbReference type="EMBL" id="RTQ47200.1"/>
    </source>
</evidence>
<dbReference type="GO" id="GO:0003677">
    <property type="term" value="F:DNA binding"/>
    <property type="evidence" value="ECO:0007669"/>
    <property type="project" value="InterPro"/>
</dbReference>
<dbReference type="Pfam" id="PF02384">
    <property type="entry name" value="N6_Mtase"/>
    <property type="match status" value="1"/>
</dbReference>
<dbReference type="InterPro" id="IPR052916">
    <property type="entry name" value="Type-I_RE_MTase_Subunit"/>
</dbReference>
<dbReference type="PROSITE" id="PS00092">
    <property type="entry name" value="N6_MTASE"/>
    <property type="match status" value="1"/>
</dbReference>
<reference evidence="10 11" key="1">
    <citation type="submission" date="2018-12" db="EMBL/GenBank/DDBJ databases">
        <title>Hymenobacter gummosus sp. nov., isolated from a spring.</title>
        <authorList>
            <person name="Nie L."/>
        </authorList>
    </citation>
    <scope>NUCLEOTIDE SEQUENCE [LARGE SCALE GENOMIC DNA]</scope>
    <source>
        <strain evidence="10 11">KCTC 52166</strain>
    </source>
</reference>